<dbReference type="SFLD" id="SFLDG01389">
    <property type="entry name" value="menaquinone_synthsis_involved"/>
    <property type="match status" value="1"/>
</dbReference>
<dbReference type="PROSITE" id="PS51918">
    <property type="entry name" value="RADICAL_SAM"/>
    <property type="match status" value="1"/>
</dbReference>
<dbReference type="Gene3D" id="3.20.20.70">
    <property type="entry name" value="Aldolase class I"/>
    <property type="match status" value="1"/>
</dbReference>
<dbReference type="InterPro" id="IPR034405">
    <property type="entry name" value="F420"/>
</dbReference>
<dbReference type="Pfam" id="PF19288">
    <property type="entry name" value="CofH_C"/>
    <property type="match status" value="1"/>
</dbReference>
<dbReference type="NCBIfam" id="TIGR03699">
    <property type="entry name" value="menaquin_MqnC"/>
    <property type="match status" value="1"/>
</dbReference>
<reference evidence="9 10" key="1">
    <citation type="submission" date="2019-07" db="EMBL/GenBank/DDBJ databases">
        <title>Thalassofilum flectens gen. nov., sp. nov., a novel moderate thermophilic anaerobe from a shallow sea hot spring in Kunashir Island (Russia), representing a new family in the order Bacteroidales, and proposal of Thalassofilacea fam. nov.</title>
        <authorList>
            <person name="Kochetkova T.V."/>
            <person name="Podosokorskaya O.A."/>
            <person name="Novikov A."/>
            <person name="Elcheninov A.G."/>
            <person name="Toshchakov S.V."/>
            <person name="Kublanov I.V."/>
        </authorList>
    </citation>
    <scope>NUCLEOTIDE SEQUENCE [LARGE SCALE GENOMIC DNA]</scope>
    <source>
        <strain evidence="9 10">38-H</strain>
    </source>
</reference>
<keyword evidence="4 6" id="KW-0408">Iron</keyword>
<keyword evidence="10" id="KW-1185">Reference proteome</keyword>
<gene>
    <name evidence="9" type="primary">mqnC</name>
    <name evidence="9" type="ORF">FHG85_01900</name>
</gene>
<evidence type="ECO:0000313" key="9">
    <source>
        <dbReference type="EMBL" id="QKG79067.1"/>
    </source>
</evidence>
<dbReference type="InterPro" id="IPR058240">
    <property type="entry name" value="rSAM_sf"/>
</dbReference>
<evidence type="ECO:0000256" key="5">
    <source>
        <dbReference type="ARBA" id="ARBA00023014"/>
    </source>
</evidence>
<dbReference type="GO" id="GO:0046872">
    <property type="term" value="F:metal ion binding"/>
    <property type="evidence" value="ECO:0007669"/>
    <property type="project" value="UniProtKB-KW"/>
</dbReference>
<keyword evidence="3" id="KW-0479">Metal-binding</keyword>
<keyword evidence="1 6" id="KW-0004">4Fe-4S</keyword>
<dbReference type="PIRSF" id="PIRSF004762">
    <property type="entry name" value="CHP00423"/>
    <property type="match status" value="1"/>
</dbReference>
<dbReference type="CDD" id="cd01335">
    <property type="entry name" value="Radical_SAM"/>
    <property type="match status" value="1"/>
</dbReference>
<dbReference type="InterPro" id="IPR045567">
    <property type="entry name" value="CofH/MnqC-like_C"/>
</dbReference>
<dbReference type="PANTHER" id="PTHR43076">
    <property type="entry name" value="FO SYNTHASE (COFH)"/>
    <property type="match status" value="1"/>
</dbReference>
<dbReference type="GO" id="GO:0051539">
    <property type="term" value="F:4 iron, 4 sulfur cluster binding"/>
    <property type="evidence" value="ECO:0007669"/>
    <property type="project" value="UniProtKB-KW"/>
</dbReference>
<feature type="binding site" evidence="7">
    <location>
        <position position="317"/>
    </location>
    <ligand>
        <name>(3R)-3-methyl-D-ornithine</name>
        <dbReference type="ChEBI" id="CHEBI:64642"/>
    </ligand>
</feature>
<dbReference type="GO" id="GO:0016765">
    <property type="term" value="F:transferase activity, transferring alkyl or aryl (other than methyl) groups"/>
    <property type="evidence" value="ECO:0007669"/>
    <property type="project" value="InterPro"/>
</dbReference>
<feature type="domain" description="Radical SAM core" evidence="8">
    <location>
        <begin position="50"/>
        <end position="290"/>
    </location>
</feature>
<sequence>MQVKEILKKALNLEPLTLEEGLILYTKASTSDLMYVGYRLRNFHVPGKKVTWQIDRNVNITNVCVSGCKFCNFHCTLNSDSAYITSIAEYKLKIEELLKYGGDQLLLQGGLHPKLGLDFYKNLFKQIKEVAPSVKLHALGPPEIAFIARKEKMSYREVLEHLIEAGLDSLPGAGAEILVDRVRKQISPGKPDSQAWLDVMAEAHKLGLITSATMMIGHIETIEERLEHLIKLRDLQSRKPKDVPGFLNFIVWTFQDKGTKLENEGVKNRVSAEEYVRTIALSRIMLNNIPNIQASWLTVGVETAQLCLHAGANDFGSIMIEENVVSSAGAKYKMDAYGIQKAIVDAGFIPQLRNQKYEHILLPDCEFSKIYSIEELKGKAKGQ</sequence>
<feature type="binding site" evidence="6">
    <location>
        <position position="71"/>
    </location>
    <ligand>
        <name>[4Fe-4S] cluster</name>
        <dbReference type="ChEBI" id="CHEBI:49883"/>
        <note>4Fe-4S-S-AdoMet</note>
    </ligand>
</feature>
<proteinExistence type="predicted"/>
<dbReference type="InterPro" id="IPR022431">
    <property type="entry name" value="Cyclic_DHFL_synthase_mqnC"/>
</dbReference>
<protein>
    <submittedName>
        <fullName evidence="9">Dehypoxanthine futalosine cyclase</fullName>
    </submittedName>
</protein>
<dbReference type="InterPro" id="IPR013785">
    <property type="entry name" value="Aldolase_TIM"/>
</dbReference>
<comment type="cofactor">
    <cofactor evidence="6">
        <name>[4Fe-4S] cluster</name>
        <dbReference type="ChEBI" id="CHEBI:49883"/>
    </cofactor>
    <text evidence="6">Binds 1 [4Fe-4S] cluster. The cluster is coordinated with 3 cysteines and an exchangeable S-adenosyl-L-methionine.</text>
</comment>
<feature type="binding site" evidence="7">
    <location>
        <position position="295"/>
    </location>
    <ligand>
        <name>(3R)-3-methyl-D-ornithine</name>
        <dbReference type="ChEBI" id="CHEBI:64642"/>
    </ligand>
</feature>
<dbReference type="SFLD" id="SFLDS00029">
    <property type="entry name" value="Radical_SAM"/>
    <property type="match status" value="1"/>
</dbReference>
<keyword evidence="5 6" id="KW-0411">Iron-sulfur</keyword>
<dbReference type="RefSeq" id="WP_173072585.1">
    <property type="nucleotide sequence ID" value="NZ_CP041345.1"/>
</dbReference>
<keyword evidence="2 6" id="KW-0949">S-adenosyl-L-methionine</keyword>
<dbReference type="EMBL" id="CP041345">
    <property type="protein sequence ID" value="QKG79067.1"/>
    <property type="molecule type" value="Genomic_DNA"/>
</dbReference>
<dbReference type="KEGG" id="ttz:FHG85_01900"/>
<dbReference type="GO" id="GO:0044689">
    <property type="term" value="F:7,8-didemethyl-8-hydroxy-5-deazariboflavin synthase activity"/>
    <property type="evidence" value="ECO:0007669"/>
    <property type="project" value="TreeGrafter"/>
</dbReference>
<evidence type="ECO:0000259" key="8">
    <source>
        <dbReference type="PROSITE" id="PS51918"/>
    </source>
</evidence>
<dbReference type="InterPro" id="IPR020050">
    <property type="entry name" value="FO_synthase_su2"/>
</dbReference>
<dbReference type="Pfam" id="PF04055">
    <property type="entry name" value="Radical_SAM"/>
    <property type="match status" value="1"/>
</dbReference>
<evidence type="ECO:0000313" key="10">
    <source>
        <dbReference type="Proteomes" id="UP000500961"/>
    </source>
</evidence>
<evidence type="ECO:0000256" key="6">
    <source>
        <dbReference type="PIRSR" id="PIRSR004762-1"/>
    </source>
</evidence>
<feature type="binding site" evidence="6">
    <location>
        <position position="64"/>
    </location>
    <ligand>
        <name>[4Fe-4S] cluster</name>
        <dbReference type="ChEBI" id="CHEBI:49883"/>
        <note>4Fe-4S-S-AdoMet</note>
    </ligand>
</feature>
<dbReference type="InterPro" id="IPR006638">
    <property type="entry name" value="Elp3/MiaA/NifB-like_rSAM"/>
</dbReference>
<dbReference type="NCBIfam" id="TIGR00423">
    <property type="entry name" value="CofH family radical SAM protein"/>
    <property type="match status" value="1"/>
</dbReference>
<dbReference type="AlphaFoldDB" id="A0A7D3XDG3"/>
<dbReference type="InterPro" id="IPR007197">
    <property type="entry name" value="rSAM"/>
</dbReference>
<accession>A0A7D3XDG3</accession>
<organism evidence="9 10">
    <name type="scientific">Tenuifilum thalassicum</name>
    <dbReference type="NCBI Taxonomy" id="2590900"/>
    <lineage>
        <taxon>Bacteria</taxon>
        <taxon>Pseudomonadati</taxon>
        <taxon>Bacteroidota</taxon>
        <taxon>Bacteroidia</taxon>
        <taxon>Bacteroidales</taxon>
        <taxon>Tenuifilaceae</taxon>
        <taxon>Tenuifilum</taxon>
    </lineage>
</organism>
<feature type="binding site" evidence="7">
    <location>
        <position position="176"/>
    </location>
    <ligand>
        <name>S-adenosyl-L-methionine</name>
        <dbReference type="ChEBI" id="CHEBI:59789"/>
    </ligand>
</feature>
<dbReference type="PANTHER" id="PTHR43076:SF1">
    <property type="entry name" value="LIPOYL SYNTHASE 2"/>
    <property type="match status" value="1"/>
</dbReference>
<feature type="binding site" evidence="6">
    <location>
        <position position="68"/>
    </location>
    <ligand>
        <name>[4Fe-4S] cluster</name>
        <dbReference type="ChEBI" id="CHEBI:49883"/>
        <note>4Fe-4S-S-AdoMet</note>
    </ligand>
</feature>
<evidence type="ECO:0000256" key="4">
    <source>
        <dbReference type="ARBA" id="ARBA00023004"/>
    </source>
</evidence>
<dbReference type="GO" id="GO:0009234">
    <property type="term" value="P:menaquinone biosynthetic process"/>
    <property type="evidence" value="ECO:0007669"/>
    <property type="project" value="InterPro"/>
</dbReference>
<dbReference type="Proteomes" id="UP000500961">
    <property type="component" value="Chromosome"/>
</dbReference>
<evidence type="ECO:0000256" key="7">
    <source>
        <dbReference type="PIRSR" id="PIRSR004762-2"/>
    </source>
</evidence>
<evidence type="ECO:0000256" key="2">
    <source>
        <dbReference type="ARBA" id="ARBA00022691"/>
    </source>
</evidence>
<dbReference type="SUPFAM" id="SSF102114">
    <property type="entry name" value="Radical SAM enzymes"/>
    <property type="match status" value="1"/>
</dbReference>
<evidence type="ECO:0000256" key="3">
    <source>
        <dbReference type="ARBA" id="ARBA00022723"/>
    </source>
</evidence>
<feature type="binding site" evidence="7">
    <location>
        <position position="70"/>
    </location>
    <ligand>
        <name>S-adenosyl-L-methionine</name>
        <dbReference type="ChEBI" id="CHEBI:59789"/>
    </ligand>
</feature>
<dbReference type="SFLD" id="SFLDF00342">
    <property type="entry name" value="cyclic_dehypoxanthine_futalosi"/>
    <property type="match status" value="1"/>
</dbReference>
<name>A0A7D3XDG3_9BACT</name>
<evidence type="ECO:0000256" key="1">
    <source>
        <dbReference type="ARBA" id="ARBA00022485"/>
    </source>
</evidence>
<dbReference type="SMART" id="SM00729">
    <property type="entry name" value="Elp3"/>
    <property type="match status" value="1"/>
</dbReference>
<dbReference type="SFLD" id="SFLDG01064">
    <property type="entry name" value="F420__menaquinone_cofactor_bio"/>
    <property type="match status" value="1"/>
</dbReference>